<organism evidence="2 3">
    <name type="scientific">Vigna mungo</name>
    <name type="common">Black gram</name>
    <name type="synonym">Phaseolus mungo</name>
    <dbReference type="NCBI Taxonomy" id="3915"/>
    <lineage>
        <taxon>Eukaryota</taxon>
        <taxon>Viridiplantae</taxon>
        <taxon>Streptophyta</taxon>
        <taxon>Embryophyta</taxon>
        <taxon>Tracheophyta</taxon>
        <taxon>Spermatophyta</taxon>
        <taxon>Magnoliopsida</taxon>
        <taxon>eudicotyledons</taxon>
        <taxon>Gunneridae</taxon>
        <taxon>Pentapetalae</taxon>
        <taxon>rosids</taxon>
        <taxon>fabids</taxon>
        <taxon>Fabales</taxon>
        <taxon>Fabaceae</taxon>
        <taxon>Papilionoideae</taxon>
        <taxon>50 kb inversion clade</taxon>
        <taxon>NPAAA clade</taxon>
        <taxon>indigoferoid/millettioid clade</taxon>
        <taxon>Phaseoleae</taxon>
        <taxon>Vigna</taxon>
    </lineage>
</organism>
<protein>
    <recommendedName>
        <fullName evidence="4">Secreted protein</fullName>
    </recommendedName>
</protein>
<keyword evidence="3" id="KW-1185">Reference proteome</keyword>
<feature type="non-terminal residue" evidence="2">
    <location>
        <position position="1"/>
    </location>
</feature>
<name>A0AAQ3MNP6_VIGMU</name>
<evidence type="ECO:0008006" key="4">
    <source>
        <dbReference type="Google" id="ProtNLM"/>
    </source>
</evidence>
<proteinExistence type="predicted"/>
<feature type="chain" id="PRO_5042932416" description="Secreted protein" evidence="1">
    <location>
        <begin position="21"/>
        <end position="117"/>
    </location>
</feature>
<evidence type="ECO:0000313" key="3">
    <source>
        <dbReference type="Proteomes" id="UP001374535"/>
    </source>
</evidence>
<dbReference type="EMBL" id="CP144691">
    <property type="protein sequence ID" value="WVY94265.1"/>
    <property type="molecule type" value="Genomic_DNA"/>
</dbReference>
<dbReference type="AlphaFoldDB" id="A0AAQ3MNP6"/>
<accession>A0AAQ3MNP6</accession>
<reference evidence="2 3" key="1">
    <citation type="journal article" date="2023" name="Life. Sci Alliance">
        <title>Evolutionary insights into 3D genome organization and epigenetic landscape of Vigna mungo.</title>
        <authorList>
            <person name="Junaid A."/>
            <person name="Singh B."/>
            <person name="Bhatia S."/>
        </authorList>
    </citation>
    <scope>NUCLEOTIDE SEQUENCE [LARGE SCALE GENOMIC DNA]</scope>
    <source>
        <strain evidence="2">Urdbean</strain>
    </source>
</reference>
<gene>
    <name evidence="2" type="ORF">V8G54_033353</name>
</gene>
<feature type="signal peptide" evidence="1">
    <location>
        <begin position="1"/>
        <end position="20"/>
    </location>
</feature>
<keyword evidence="1" id="KW-0732">Signal</keyword>
<evidence type="ECO:0000256" key="1">
    <source>
        <dbReference type="SAM" id="SignalP"/>
    </source>
</evidence>
<evidence type="ECO:0000313" key="2">
    <source>
        <dbReference type="EMBL" id="WVY94265.1"/>
    </source>
</evidence>
<dbReference type="Proteomes" id="UP001374535">
    <property type="component" value="Chromosome 10"/>
</dbReference>
<sequence>SPLFFSLAHLFTEFIVLSKALILPSGHPSKTFILPFSTSPFGFDNFLPFGSGGPLTFSLLPIDPPSFSLTDPWLPSEFPSRCPPIILIIFCNSFRIVAVSARMDRSMCSSFSSMLSS</sequence>